<keyword evidence="3" id="KW-0865">Zymogen</keyword>
<dbReference type="Proteomes" id="UP001551695">
    <property type="component" value="Unassembled WGS sequence"/>
</dbReference>
<organism evidence="5 6">
    <name type="scientific">Nocardia aurea</name>
    <dbReference type="NCBI Taxonomy" id="2144174"/>
    <lineage>
        <taxon>Bacteria</taxon>
        <taxon>Bacillati</taxon>
        <taxon>Actinomycetota</taxon>
        <taxon>Actinomycetes</taxon>
        <taxon>Mycobacteriales</taxon>
        <taxon>Nocardiaceae</taxon>
        <taxon>Nocardia</taxon>
    </lineage>
</organism>
<dbReference type="InterPro" id="IPR029055">
    <property type="entry name" value="Ntn_hydrolases_N"/>
</dbReference>
<name>A0ABV3FVY8_9NOCA</name>
<dbReference type="PANTHER" id="PTHR34218:SF4">
    <property type="entry name" value="ACYL-HOMOSERINE LACTONE ACYLASE QUIP"/>
    <property type="match status" value="1"/>
</dbReference>
<dbReference type="PANTHER" id="PTHR34218">
    <property type="entry name" value="PEPTIDASE S45 PENICILLIN AMIDASE"/>
    <property type="match status" value="1"/>
</dbReference>
<accession>A0ABV3FVY8</accession>
<dbReference type="InterPro" id="IPR023343">
    <property type="entry name" value="Penicillin_amidase_dom1"/>
</dbReference>
<keyword evidence="2 5" id="KW-0378">Hydrolase</keyword>
<comment type="similarity">
    <text evidence="1">Belongs to the peptidase S45 family.</text>
</comment>
<dbReference type="InterPro" id="IPR014395">
    <property type="entry name" value="Pen/GL7ACA/AHL_acylase"/>
</dbReference>
<comment type="caution">
    <text evidence="5">The sequence shown here is derived from an EMBL/GenBank/DDBJ whole genome shotgun (WGS) entry which is preliminary data.</text>
</comment>
<evidence type="ECO:0000256" key="3">
    <source>
        <dbReference type="ARBA" id="ARBA00023145"/>
    </source>
</evidence>
<dbReference type="InterPro" id="IPR043147">
    <property type="entry name" value="Penicillin_amidase_A-knob"/>
</dbReference>
<dbReference type="InterPro" id="IPR043146">
    <property type="entry name" value="Penicillin_amidase_N_B-knob"/>
</dbReference>
<reference evidence="5 6" key="1">
    <citation type="submission" date="2024-06" db="EMBL/GenBank/DDBJ databases">
        <title>The Natural Products Discovery Center: Release of the First 8490 Sequenced Strains for Exploring Actinobacteria Biosynthetic Diversity.</title>
        <authorList>
            <person name="Kalkreuter E."/>
            <person name="Kautsar S.A."/>
            <person name="Yang D."/>
            <person name="Bader C.D."/>
            <person name="Teijaro C.N."/>
            <person name="Fluegel L."/>
            <person name="Davis C.M."/>
            <person name="Simpson J.R."/>
            <person name="Lauterbach L."/>
            <person name="Steele A.D."/>
            <person name="Gui C."/>
            <person name="Meng S."/>
            <person name="Li G."/>
            <person name="Viehrig K."/>
            <person name="Ye F."/>
            <person name="Su P."/>
            <person name="Kiefer A.F."/>
            <person name="Nichols A."/>
            <person name="Cepeda A.J."/>
            <person name="Yan W."/>
            <person name="Fan B."/>
            <person name="Jiang Y."/>
            <person name="Adhikari A."/>
            <person name="Zheng C.-J."/>
            <person name="Schuster L."/>
            <person name="Cowan T.M."/>
            <person name="Smanski M.J."/>
            <person name="Chevrette M.G."/>
            <person name="De Carvalho L.P.S."/>
            <person name="Shen B."/>
        </authorList>
    </citation>
    <scope>NUCLEOTIDE SEQUENCE [LARGE SCALE GENOMIC DNA]</scope>
    <source>
        <strain evidence="5 6">NPDC050403</strain>
    </source>
</reference>
<evidence type="ECO:0000256" key="1">
    <source>
        <dbReference type="ARBA" id="ARBA00006586"/>
    </source>
</evidence>
<dbReference type="Gene3D" id="1.10.1400.10">
    <property type="match status" value="1"/>
</dbReference>
<protein>
    <submittedName>
        <fullName evidence="5">Penicillin acylase family protein</fullName>
        <ecNumber evidence="5">3.5.1.-</ecNumber>
    </submittedName>
</protein>
<evidence type="ECO:0000256" key="2">
    <source>
        <dbReference type="ARBA" id="ARBA00022801"/>
    </source>
</evidence>
<dbReference type="InterPro" id="IPR002692">
    <property type="entry name" value="S45"/>
</dbReference>
<dbReference type="SUPFAM" id="SSF56235">
    <property type="entry name" value="N-terminal nucleophile aminohydrolases (Ntn hydrolases)"/>
    <property type="match status" value="1"/>
</dbReference>
<dbReference type="RefSeq" id="WP_357785208.1">
    <property type="nucleotide sequence ID" value="NZ_JBFAKC010000007.1"/>
</dbReference>
<feature type="region of interest" description="Disordered" evidence="4">
    <location>
        <begin position="751"/>
        <end position="775"/>
    </location>
</feature>
<dbReference type="GO" id="GO:0016787">
    <property type="term" value="F:hydrolase activity"/>
    <property type="evidence" value="ECO:0007669"/>
    <property type="project" value="UniProtKB-KW"/>
</dbReference>
<dbReference type="Gene3D" id="2.30.120.10">
    <property type="match status" value="1"/>
</dbReference>
<gene>
    <name evidence="5" type="ORF">AB0I48_18650</name>
</gene>
<dbReference type="Gene3D" id="1.10.439.10">
    <property type="entry name" value="Penicillin Amidohydrolase, domain 1"/>
    <property type="match status" value="1"/>
</dbReference>
<dbReference type="Pfam" id="PF01804">
    <property type="entry name" value="Penicil_amidase"/>
    <property type="match status" value="1"/>
</dbReference>
<proteinExistence type="inferred from homology"/>
<keyword evidence="6" id="KW-1185">Reference proteome</keyword>
<dbReference type="EC" id="3.5.1.-" evidence="5"/>
<evidence type="ECO:0000313" key="6">
    <source>
        <dbReference type="Proteomes" id="UP001551695"/>
    </source>
</evidence>
<dbReference type="EMBL" id="JBFAKC010000007">
    <property type="protein sequence ID" value="MEV0709586.1"/>
    <property type="molecule type" value="Genomic_DNA"/>
</dbReference>
<dbReference type="PIRSF" id="PIRSF001227">
    <property type="entry name" value="Pen_acylase"/>
    <property type="match status" value="1"/>
</dbReference>
<evidence type="ECO:0000256" key="4">
    <source>
        <dbReference type="SAM" id="MobiDB-lite"/>
    </source>
</evidence>
<evidence type="ECO:0000313" key="5">
    <source>
        <dbReference type="EMBL" id="MEV0709586.1"/>
    </source>
</evidence>
<sequence length="795" mass="85413">MTTHGADTPDIEIIRDAHGIPHIAAGSPEGALYGQGYACGTDRAWQIEFLRLRAEGRTAEVFGADAVGWDRFARTAGIDAAARRIYRASSARSRGLIRAYVDGVNGSLDTAQAVELDEFDHRPAPWQPWTPIGIFLVHHILFGRFITKLWRLHAARSLGVEAFALFDCEGVEYSETSVPALPDEKFLTELLGHFPGAAVPHGNSDTPSFGDGVSGSNAWGVAAARTSTGSPLIAGDPHRFLELPGIYQQFHLAAPEFDVVGFAFAGVPGVPHFCHAGSVAWGITNAMGDYQDLYVEKLSRAGGEVFAESATGIAAVPARVEEILVRGGATVTVEIITTDNGSVVFGGPDSPFSVSLRSPLLSDPDATFDASLDVLFAKSVTDVEQALTGWVEPVNRIVIADSAGRLTHHVVGRMPVRAPENYWLPVPGWDERYRWEGYATASVGDENFDAEVAGYSVIANQRITDSAPLQPLTTECAASFRADRIDALLDATTSVSVADCERIHGDVELDQADSIQRLLRPLTGLSPRAENVRRRLLDWNRSMRADSTDAYVYAELRAHLVRALAAEPVLAGLAEPHWFPRVLDLWFVAGTRIAAALETVLSRVEGLGVDVERLVCGAVEDVAAHLDGMDDIPTWGSVHVLAPIHGMDLVGATPKHPGLSQRIRPQRHSLGGDGECVLANGSAVGVAHACSFGSAARYVWDPADRDAGRWIVPLGVSGDPRSPYFEDQASLWARGELIDIVSDWSTLRESATHRDGLSRVPGSADDSRGDGSDTYRLAVRPAPAWSTNGSTLGEL</sequence>
<dbReference type="Gene3D" id="3.60.20.10">
    <property type="entry name" value="Glutamine Phosphoribosylpyrophosphate, subunit 1, domain 1"/>
    <property type="match status" value="1"/>
</dbReference>